<dbReference type="RefSeq" id="XP_038068802.1">
    <property type="nucleotide sequence ID" value="XM_038212874.1"/>
</dbReference>
<evidence type="ECO:0000313" key="2">
    <source>
        <dbReference type="EnsemblMetazoa" id="XP_038068802.1"/>
    </source>
</evidence>
<feature type="compositionally biased region" description="Basic residues" evidence="1">
    <location>
        <begin position="1"/>
        <end position="12"/>
    </location>
</feature>
<feature type="compositionally biased region" description="Polar residues" evidence="1">
    <location>
        <begin position="34"/>
        <end position="47"/>
    </location>
</feature>
<sequence>MPRPKRYKKQARRSSPPYVSGRRRVPGRPRTLVTVDSASNDESTTVIGATAPVGAPPSTTATVSGHSAEDQRALASRPAPNQIVSAAGFSGGPNTTGASVAMGDAPVSYISPASGHSRDDVSQPPPSLLIEGDVWIVGDSIVRRAATSLGCKPEVHWKGLGGARYGDVA</sequence>
<name>A0A914AYM4_PATMI</name>
<reference evidence="2" key="1">
    <citation type="submission" date="2022-11" db="UniProtKB">
        <authorList>
            <consortium name="EnsemblMetazoa"/>
        </authorList>
    </citation>
    <scope>IDENTIFICATION</scope>
</reference>
<feature type="region of interest" description="Disordered" evidence="1">
    <location>
        <begin position="1"/>
        <end position="70"/>
    </location>
</feature>
<proteinExistence type="predicted"/>
<evidence type="ECO:0000313" key="3">
    <source>
        <dbReference type="Proteomes" id="UP000887568"/>
    </source>
</evidence>
<accession>A0A914AYM4</accession>
<protein>
    <submittedName>
        <fullName evidence="2">Uncharacterized protein</fullName>
    </submittedName>
</protein>
<dbReference type="EnsemblMetazoa" id="XM_038212874.1">
    <property type="protein sequence ID" value="XP_038068802.1"/>
    <property type="gene ID" value="LOC119738134"/>
</dbReference>
<dbReference type="AlphaFoldDB" id="A0A914AYM4"/>
<evidence type="ECO:0000256" key="1">
    <source>
        <dbReference type="SAM" id="MobiDB-lite"/>
    </source>
</evidence>
<organism evidence="2 3">
    <name type="scientific">Patiria miniata</name>
    <name type="common">Bat star</name>
    <name type="synonym">Asterina miniata</name>
    <dbReference type="NCBI Taxonomy" id="46514"/>
    <lineage>
        <taxon>Eukaryota</taxon>
        <taxon>Metazoa</taxon>
        <taxon>Echinodermata</taxon>
        <taxon>Eleutherozoa</taxon>
        <taxon>Asterozoa</taxon>
        <taxon>Asteroidea</taxon>
        <taxon>Valvatacea</taxon>
        <taxon>Valvatida</taxon>
        <taxon>Asterinidae</taxon>
        <taxon>Patiria</taxon>
    </lineage>
</organism>
<keyword evidence="3" id="KW-1185">Reference proteome</keyword>
<dbReference type="Proteomes" id="UP000887568">
    <property type="component" value="Unplaced"/>
</dbReference>
<dbReference type="GeneID" id="119738134"/>